<evidence type="ECO:0000256" key="5">
    <source>
        <dbReference type="ARBA" id="ARBA00022692"/>
    </source>
</evidence>
<dbReference type="Pfam" id="PF01762">
    <property type="entry name" value="Galactosyl_T"/>
    <property type="match status" value="1"/>
</dbReference>
<keyword evidence="4" id="KW-0808">Transferase</keyword>
<dbReference type="OrthoDB" id="6355886at2759"/>
<keyword evidence="3" id="KW-0328">Glycosyltransferase</keyword>
<dbReference type="GO" id="GO:0000139">
    <property type="term" value="C:Golgi membrane"/>
    <property type="evidence" value="ECO:0007669"/>
    <property type="project" value="UniProtKB-SubCell"/>
</dbReference>
<comment type="subcellular location">
    <subcellularLocation>
        <location evidence="1">Golgi apparatus membrane</location>
        <topology evidence="1">Single-pass type II membrane protein</topology>
    </subcellularLocation>
</comment>
<evidence type="ECO:0000256" key="9">
    <source>
        <dbReference type="ARBA" id="ARBA00023136"/>
    </source>
</evidence>
<evidence type="ECO:0000256" key="7">
    <source>
        <dbReference type="ARBA" id="ARBA00022989"/>
    </source>
</evidence>
<keyword evidence="6" id="KW-0735">Signal-anchor</keyword>
<keyword evidence="8" id="KW-0333">Golgi apparatus</keyword>
<organism evidence="10 11">
    <name type="scientific">Ancylostoma duodenale</name>
    <dbReference type="NCBI Taxonomy" id="51022"/>
    <lineage>
        <taxon>Eukaryota</taxon>
        <taxon>Metazoa</taxon>
        <taxon>Ecdysozoa</taxon>
        <taxon>Nematoda</taxon>
        <taxon>Chromadorea</taxon>
        <taxon>Rhabditida</taxon>
        <taxon>Rhabditina</taxon>
        <taxon>Rhabditomorpha</taxon>
        <taxon>Strongyloidea</taxon>
        <taxon>Ancylostomatidae</taxon>
        <taxon>Ancylostomatinae</taxon>
        <taxon>Ancylostoma</taxon>
    </lineage>
</organism>
<proteinExistence type="inferred from homology"/>
<dbReference type="InterPro" id="IPR002659">
    <property type="entry name" value="Glyco_trans_31"/>
</dbReference>
<dbReference type="GO" id="GO:0016758">
    <property type="term" value="F:hexosyltransferase activity"/>
    <property type="evidence" value="ECO:0007669"/>
    <property type="project" value="InterPro"/>
</dbReference>
<dbReference type="AlphaFoldDB" id="A0A0C2GLD7"/>
<keyword evidence="11" id="KW-1185">Reference proteome</keyword>
<name>A0A0C2GLD7_9BILA</name>
<keyword evidence="9" id="KW-0472">Membrane</keyword>
<sequence>MLEGDDGERHMATITYEKIKTRDQDLITEESEIYGDILQADYIDAYRNITYKKRMGHRTRVLQRKVVREEQQ</sequence>
<gene>
    <name evidence="10" type="ORF">ANCDUO_07675</name>
</gene>
<evidence type="ECO:0000256" key="4">
    <source>
        <dbReference type="ARBA" id="ARBA00022679"/>
    </source>
</evidence>
<evidence type="ECO:0000256" key="1">
    <source>
        <dbReference type="ARBA" id="ARBA00004323"/>
    </source>
</evidence>
<keyword evidence="7" id="KW-1133">Transmembrane helix</keyword>
<evidence type="ECO:0000256" key="6">
    <source>
        <dbReference type="ARBA" id="ARBA00022968"/>
    </source>
</evidence>
<evidence type="ECO:0000256" key="3">
    <source>
        <dbReference type="ARBA" id="ARBA00022676"/>
    </source>
</evidence>
<accession>A0A0C2GLD7</accession>
<evidence type="ECO:0000313" key="11">
    <source>
        <dbReference type="Proteomes" id="UP000054047"/>
    </source>
</evidence>
<keyword evidence="5" id="KW-0812">Transmembrane</keyword>
<comment type="similarity">
    <text evidence="2">Belongs to the glycosyltransferase 31 family.</text>
</comment>
<evidence type="ECO:0000256" key="8">
    <source>
        <dbReference type="ARBA" id="ARBA00023034"/>
    </source>
</evidence>
<dbReference type="EMBL" id="KN729631">
    <property type="protein sequence ID" value="KIH62045.1"/>
    <property type="molecule type" value="Genomic_DNA"/>
</dbReference>
<reference evidence="10 11" key="1">
    <citation type="submission" date="2013-12" db="EMBL/GenBank/DDBJ databases">
        <title>Draft genome of the parsitic nematode Ancylostoma duodenale.</title>
        <authorList>
            <person name="Mitreva M."/>
        </authorList>
    </citation>
    <scope>NUCLEOTIDE SEQUENCE [LARGE SCALE GENOMIC DNA]</scope>
    <source>
        <strain evidence="10 11">Zhejiang</strain>
    </source>
</reference>
<protein>
    <submittedName>
        <fullName evidence="10">Uncharacterized protein</fullName>
    </submittedName>
</protein>
<evidence type="ECO:0000313" key="10">
    <source>
        <dbReference type="EMBL" id="KIH62045.1"/>
    </source>
</evidence>
<dbReference type="Proteomes" id="UP000054047">
    <property type="component" value="Unassembled WGS sequence"/>
</dbReference>
<evidence type="ECO:0000256" key="2">
    <source>
        <dbReference type="ARBA" id="ARBA00008661"/>
    </source>
</evidence>